<dbReference type="STRING" id="51028.A0A0N4UT69"/>
<dbReference type="Proteomes" id="UP000274131">
    <property type="component" value="Unassembled WGS sequence"/>
</dbReference>
<feature type="coiled-coil region" evidence="1">
    <location>
        <begin position="41"/>
        <end position="72"/>
    </location>
</feature>
<organism evidence="4">
    <name type="scientific">Enterobius vermicularis</name>
    <name type="common">Human pinworm</name>
    <dbReference type="NCBI Taxonomy" id="51028"/>
    <lineage>
        <taxon>Eukaryota</taxon>
        <taxon>Metazoa</taxon>
        <taxon>Ecdysozoa</taxon>
        <taxon>Nematoda</taxon>
        <taxon>Chromadorea</taxon>
        <taxon>Rhabditida</taxon>
        <taxon>Spirurina</taxon>
        <taxon>Oxyuridomorpha</taxon>
        <taxon>Oxyuroidea</taxon>
        <taxon>Oxyuridae</taxon>
        <taxon>Enterobius</taxon>
    </lineage>
</organism>
<evidence type="ECO:0000313" key="2">
    <source>
        <dbReference type="EMBL" id="VDD85141.1"/>
    </source>
</evidence>
<reference evidence="4" key="1">
    <citation type="submission" date="2017-02" db="UniProtKB">
        <authorList>
            <consortium name="WormBaseParasite"/>
        </authorList>
    </citation>
    <scope>IDENTIFICATION</scope>
</reference>
<keyword evidence="3" id="KW-1185">Reference proteome</keyword>
<reference evidence="2 3" key="2">
    <citation type="submission" date="2018-10" db="EMBL/GenBank/DDBJ databases">
        <authorList>
            <consortium name="Pathogen Informatics"/>
        </authorList>
    </citation>
    <scope>NUCLEOTIDE SEQUENCE [LARGE SCALE GENOMIC DNA]</scope>
</reference>
<name>A0A0N4UT69_ENTVE</name>
<evidence type="ECO:0000313" key="4">
    <source>
        <dbReference type="WBParaSite" id="EVEC_0000042801-mRNA-1"/>
    </source>
</evidence>
<keyword evidence="1" id="KW-0175">Coiled coil</keyword>
<evidence type="ECO:0000256" key="1">
    <source>
        <dbReference type="SAM" id="Coils"/>
    </source>
</evidence>
<sequence length="133" mass="15193">MSAVTEASSSIDFRKGLESFRECSCSHQVEEKCERVREAILEAHLKVKNQLIQNLEDIIDEQEARIRNMEDYISGQITSLSPRNKKILKGISVLSLDFGSLSEENLALKRSLVNAQRYIRMLELQLSPCKPVR</sequence>
<dbReference type="WBParaSite" id="EVEC_0000042801-mRNA-1">
    <property type="protein sequence ID" value="EVEC_0000042801-mRNA-1"/>
    <property type="gene ID" value="EVEC_0000042801"/>
</dbReference>
<proteinExistence type="predicted"/>
<accession>A0A0N4UT69</accession>
<evidence type="ECO:0000313" key="3">
    <source>
        <dbReference type="Proteomes" id="UP000274131"/>
    </source>
</evidence>
<dbReference type="OrthoDB" id="5856504at2759"/>
<dbReference type="EMBL" id="UXUI01000261">
    <property type="protein sequence ID" value="VDD85141.1"/>
    <property type="molecule type" value="Genomic_DNA"/>
</dbReference>
<gene>
    <name evidence="2" type="ORF">EVEC_LOCUS284</name>
</gene>
<protein>
    <submittedName>
        <fullName evidence="2 4">Uncharacterized protein</fullName>
    </submittedName>
</protein>
<dbReference type="AlphaFoldDB" id="A0A0N4UT69"/>